<gene>
    <name evidence="1" type="ORF">AFM12_18335</name>
</gene>
<dbReference type="OrthoDB" id="9999581at2"/>
<organism evidence="1 2">
    <name type="scientific">Jiulongibacter sediminis</name>
    <dbReference type="NCBI Taxonomy" id="1605367"/>
    <lineage>
        <taxon>Bacteria</taxon>
        <taxon>Pseudomonadati</taxon>
        <taxon>Bacteroidota</taxon>
        <taxon>Cytophagia</taxon>
        <taxon>Cytophagales</taxon>
        <taxon>Leadbetterellaceae</taxon>
        <taxon>Jiulongibacter</taxon>
    </lineage>
</organism>
<evidence type="ECO:0000313" key="1">
    <source>
        <dbReference type="EMBL" id="KPM46730.1"/>
    </source>
</evidence>
<keyword evidence="2" id="KW-1185">Reference proteome</keyword>
<dbReference type="EMBL" id="LGTQ01000015">
    <property type="protein sequence ID" value="KPM46730.1"/>
    <property type="molecule type" value="Genomic_DNA"/>
</dbReference>
<dbReference type="Proteomes" id="UP000050454">
    <property type="component" value="Unassembled WGS sequence"/>
</dbReference>
<sequence>MQNPIYQIFDNLSSFKNALLLRKKAYVHALKIQNLRIDERGELITGLLESVRIISDLKKRIDDIVRNLSDLSLKKEGTLQCDFYYDLAVKSDNTKSIFLSLQLGDMWLLQRLEEYFKSLNNNQLQTFKEEIKAFINTMRESVSRSQKQKLLVA</sequence>
<protein>
    <submittedName>
        <fullName evidence="1">Uncharacterized protein</fullName>
    </submittedName>
</protein>
<comment type="caution">
    <text evidence="1">The sequence shown here is derived from an EMBL/GenBank/DDBJ whole genome shotgun (WGS) entry which is preliminary data.</text>
</comment>
<evidence type="ECO:0000313" key="2">
    <source>
        <dbReference type="Proteomes" id="UP000050454"/>
    </source>
</evidence>
<dbReference type="AlphaFoldDB" id="A0A0P7C4B8"/>
<accession>A0A0P7C4B8</accession>
<dbReference type="STRING" id="1605367.AFM12_18335"/>
<proteinExistence type="predicted"/>
<dbReference type="RefSeq" id="WP_055151531.1">
    <property type="nucleotide sequence ID" value="NZ_JXSZ01000015.1"/>
</dbReference>
<name>A0A0P7C4B8_9BACT</name>
<reference evidence="1 2" key="1">
    <citation type="submission" date="2015-07" db="EMBL/GenBank/DDBJ databases">
        <title>The draft genome sequence of Leadbetterella sp. JN14-9.</title>
        <authorList>
            <person name="Liu Y."/>
            <person name="Du J."/>
            <person name="Shao Z."/>
        </authorList>
    </citation>
    <scope>NUCLEOTIDE SEQUENCE [LARGE SCALE GENOMIC DNA]</scope>
    <source>
        <strain evidence="1 2">JN14-9</strain>
    </source>
</reference>